<name>A0A3M7PQQ1_BRAPC</name>
<comment type="similarity">
    <text evidence="2">Belongs to the CCDC90 family.</text>
</comment>
<evidence type="ECO:0000256" key="3">
    <source>
        <dbReference type="ARBA" id="ARBA00022692"/>
    </source>
</evidence>
<sequence length="262" mass="30027">MFLASISTTCSTQIIRNALNKFLKLNAPNLTLCRKKYYLPNRVCSLNSVRFNQTETSGSTSSENIKPYESLSAKKSRNIVAERSYFDTHVFVSSLTENGFNKQQAEQLCSLFKEIVNFVSQDIKKDCVTKSGQELAIQQVMIHIGSLKKDMIILEKSEFSTLRNENEKLAMELKNFREQLNDEILKLKSGFRLDINLEKSRSNEQLYEATNRLHKLDSRIDTEISNVRALLEMFKADTIRYIAGSLLTILVIILGALRYFTI</sequence>
<evidence type="ECO:0000256" key="4">
    <source>
        <dbReference type="ARBA" id="ARBA00022989"/>
    </source>
</evidence>
<dbReference type="Pfam" id="PF07798">
    <property type="entry name" value="CCDC90-like"/>
    <property type="match status" value="1"/>
</dbReference>
<evidence type="ECO:0000256" key="5">
    <source>
        <dbReference type="ARBA" id="ARBA00023054"/>
    </source>
</evidence>
<keyword evidence="11" id="KW-1185">Reference proteome</keyword>
<dbReference type="AlphaFoldDB" id="A0A3M7PQQ1"/>
<feature type="coiled-coil region" evidence="8">
    <location>
        <begin position="159"/>
        <end position="186"/>
    </location>
</feature>
<dbReference type="Gene3D" id="1.20.5.340">
    <property type="match status" value="1"/>
</dbReference>
<evidence type="ECO:0000256" key="1">
    <source>
        <dbReference type="ARBA" id="ARBA00004325"/>
    </source>
</evidence>
<evidence type="ECO:0000256" key="8">
    <source>
        <dbReference type="SAM" id="Coils"/>
    </source>
</evidence>
<keyword evidence="7 9" id="KW-0472">Membrane</keyword>
<dbReference type="STRING" id="10195.A0A3M7PQQ1"/>
<keyword evidence="4 9" id="KW-1133">Transmembrane helix</keyword>
<keyword evidence="6" id="KW-0496">Mitochondrion</keyword>
<dbReference type="FunFam" id="1.20.5.340:FF:000015">
    <property type="entry name" value="Mitochondrial calcium uniporter regulator 1"/>
    <property type="match status" value="1"/>
</dbReference>
<evidence type="ECO:0000256" key="7">
    <source>
        <dbReference type="ARBA" id="ARBA00023136"/>
    </source>
</evidence>
<organism evidence="10 11">
    <name type="scientific">Brachionus plicatilis</name>
    <name type="common">Marine rotifer</name>
    <name type="synonym">Brachionus muelleri</name>
    <dbReference type="NCBI Taxonomy" id="10195"/>
    <lineage>
        <taxon>Eukaryota</taxon>
        <taxon>Metazoa</taxon>
        <taxon>Spiralia</taxon>
        <taxon>Gnathifera</taxon>
        <taxon>Rotifera</taxon>
        <taxon>Eurotatoria</taxon>
        <taxon>Monogononta</taxon>
        <taxon>Pseudotrocha</taxon>
        <taxon>Ploima</taxon>
        <taxon>Brachionidae</taxon>
        <taxon>Brachionus</taxon>
    </lineage>
</organism>
<evidence type="ECO:0000256" key="9">
    <source>
        <dbReference type="SAM" id="Phobius"/>
    </source>
</evidence>
<dbReference type="OrthoDB" id="889336at2759"/>
<dbReference type="PANTHER" id="PTHR14360">
    <property type="entry name" value="PROTEIN FMP32, MITOCHONDRIAL"/>
    <property type="match status" value="1"/>
</dbReference>
<evidence type="ECO:0000313" key="11">
    <source>
        <dbReference type="Proteomes" id="UP000276133"/>
    </source>
</evidence>
<evidence type="ECO:0000256" key="6">
    <source>
        <dbReference type="ARBA" id="ARBA00023128"/>
    </source>
</evidence>
<proteinExistence type="inferred from homology"/>
<gene>
    <name evidence="10" type="ORF">BpHYR1_010112</name>
</gene>
<evidence type="ECO:0000256" key="2">
    <source>
        <dbReference type="ARBA" id="ARBA00007224"/>
    </source>
</evidence>
<dbReference type="PANTHER" id="PTHR14360:SF1">
    <property type="entry name" value="PROTEIN FMP32, MITOCHONDRIAL"/>
    <property type="match status" value="1"/>
</dbReference>
<dbReference type="InterPro" id="IPR024461">
    <property type="entry name" value="CCDC90-like"/>
</dbReference>
<evidence type="ECO:0000313" key="10">
    <source>
        <dbReference type="EMBL" id="RNA01344.1"/>
    </source>
</evidence>
<dbReference type="Proteomes" id="UP000276133">
    <property type="component" value="Unassembled WGS sequence"/>
</dbReference>
<comment type="subcellular location">
    <subcellularLocation>
        <location evidence="1">Mitochondrion membrane</location>
    </subcellularLocation>
</comment>
<comment type="caution">
    <text evidence="10">The sequence shown here is derived from an EMBL/GenBank/DDBJ whole genome shotgun (WGS) entry which is preliminary data.</text>
</comment>
<reference evidence="10 11" key="1">
    <citation type="journal article" date="2018" name="Sci. Rep.">
        <title>Genomic signatures of local adaptation to the degree of environmental predictability in rotifers.</title>
        <authorList>
            <person name="Franch-Gras L."/>
            <person name="Hahn C."/>
            <person name="Garcia-Roger E.M."/>
            <person name="Carmona M.J."/>
            <person name="Serra M."/>
            <person name="Gomez A."/>
        </authorList>
    </citation>
    <scope>NUCLEOTIDE SEQUENCE [LARGE SCALE GENOMIC DNA]</scope>
    <source>
        <strain evidence="10">HYR1</strain>
    </source>
</reference>
<keyword evidence="5 8" id="KW-0175">Coiled coil</keyword>
<dbReference type="GO" id="GO:0031966">
    <property type="term" value="C:mitochondrial membrane"/>
    <property type="evidence" value="ECO:0007669"/>
    <property type="project" value="UniProtKB-SubCell"/>
</dbReference>
<protein>
    <submittedName>
        <fullName evidence="10">Mitochondrial calcium uniporter regulator</fullName>
    </submittedName>
</protein>
<keyword evidence="3 9" id="KW-0812">Transmembrane</keyword>
<dbReference type="EMBL" id="REGN01009367">
    <property type="protein sequence ID" value="RNA01344.1"/>
    <property type="molecule type" value="Genomic_DNA"/>
</dbReference>
<accession>A0A3M7PQQ1</accession>
<feature type="transmembrane region" description="Helical" evidence="9">
    <location>
        <begin position="241"/>
        <end position="260"/>
    </location>
</feature>